<evidence type="ECO:0000313" key="3">
    <source>
        <dbReference type="Proteomes" id="UP000694050"/>
    </source>
</evidence>
<dbReference type="InterPro" id="IPR050114">
    <property type="entry name" value="UPF0173_UPF0282_UlaG_hydrolase"/>
</dbReference>
<evidence type="ECO:0000313" key="2">
    <source>
        <dbReference type="EMBL" id="KAG7409820.1"/>
    </source>
</evidence>
<dbReference type="PANTHER" id="PTHR43546">
    <property type="entry name" value="UPF0173 METAL-DEPENDENT HYDROLASE MJ1163-RELATED"/>
    <property type="match status" value="1"/>
</dbReference>
<name>A0A8J5TQG2_FUSOX</name>
<proteinExistence type="predicted"/>
<dbReference type="PANTHER" id="PTHR43546:SF9">
    <property type="entry name" value="L-ASCORBATE-6-PHOSPHATE LACTONASE ULAG-RELATED"/>
    <property type="match status" value="1"/>
</dbReference>
<sequence>MATSTFKNKVIITHIGTATAILDIDGIAFLTDPFFSPAGSEWPTHSDREPLKVHDDPALKMNELPHIDAVLLSHENHPDNLDELGRQLLDGRHVMTTNDGAKNLAPRPSVLGFGDWEEKDVRISGKTFHITATPSSAGYEPGKATIQLSILLIMISTITRGLIASFHCDKDTHHTLPEILTE</sequence>
<keyword evidence="1" id="KW-0378">Hydrolase</keyword>
<protein>
    <submittedName>
        <fullName evidence="2">N-acyl-phosphatidylethanolamine-hydrolyzing phospholipase D</fullName>
    </submittedName>
</protein>
<dbReference type="EMBL" id="JAELUQ010000008">
    <property type="protein sequence ID" value="KAG7409820.1"/>
    <property type="molecule type" value="Genomic_DNA"/>
</dbReference>
<dbReference type="AlphaFoldDB" id="A0A8J5TQG2"/>
<gene>
    <name evidence="2" type="ORF">Forpe1208_v010830</name>
</gene>
<accession>A0A8J5TQG2</accession>
<reference evidence="2" key="1">
    <citation type="submission" date="2021-04" db="EMBL/GenBank/DDBJ databases">
        <title>First draft genome resource for Brassicaceae pathogens Fusarium oxysporum f. sp. raphani and Fusarium oxysporum f. sp. rapae.</title>
        <authorList>
            <person name="Asai S."/>
        </authorList>
    </citation>
    <scope>NUCLEOTIDE SEQUENCE</scope>
    <source>
        <strain evidence="2">Tf1208</strain>
    </source>
</reference>
<dbReference type="GO" id="GO:0016787">
    <property type="term" value="F:hydrolase activity"/>
    <property type="evidence" value="ECO:0007669"/>
    <property type="project" value="UniProtKB-KW"/>
</dbReference>
<comment type="caution">
    <text evidence="2">The sequence shown here is derived from an EMBL/GenBank/DDBJ whole genome shotgun (WGS) entry which is preliminary data.</text>
</comment>
<organism evidence="2 3">
    <name type="scientific">Fusarium oxysporum f. sp. rapae</name>
    <dbReference type="NCBI Taxonomy" id="485398"/>
    <lineage>
        <taxon>Eukaryota</taxon>
        <taxon>Fungi</taxon>
        <taxon>Dikarya</taxon>
        <taxon>Ascomycota</taxon>
        <taxon>Pezizomycotina</taxon>
        <taxon>Sordariomycetes</taxon>
        <taxon>Hypocreomycetidae</taxon>
        <taxon>Hypocreales</taxon>
        <taxon>Nectriaceae</taxon>
        <taxon>Fusarium</taxon>
        <taxon>Fusarium oxysporum species complex</taxon>
    </lineage>
</organism>
<dbReference type="Proteomes" id="UP000694050">
    <property type="component" value="Unassembled WGS sequence"/>
</dbReference>
<evidence type="ECO:0000256" key="1">
    <source>
        <dbReference type="ARBA" id="ARBA00022801"/>
    </source>
</evidence>